<feature type="domain" description="FYVE-type" evidence="11">
    <location>
        <begin position="186"/>
        <end position="246"/>
    </location>
</feature>
<evidence type="ECO:0000313" key="14">
    <source>
        <dbReference type="Proteomes" id="UP000050794"/>
    </source>
</evidence>
<dbReference type="GO" id="GO:0043130">
    <property type="term" value="F:ubiquitin binding"/>
    <property type="evidence" value="ECO:0007669"/>
    <property type="project" value="InterPro"/>
</dbReference>
<protein>
    <recommendedName>
        <fullName evidence="2">Hepatocyte growth factor-regulated tyrosine kinase substrate</fullName>
    </recommendedName>
</protein>
<gene>
    <name evidence="13" type="ORF">TCNE_LOCUS5991</name>
</gene>
<name>A0A183UBX1_TOXCA</name>
<dbReference type="Proteomes" id="UP000050794">
    <property type="component" value="Unassembled WGS sequence"/>
</dbReference>
<dbReference type="InterPro" id="IPR008942">
    <property type="entry name" value="ENTH_VHS"/>
</dbReference>
<evidence type="ECO:0000256" key="5">
    <source>
        <dbReference type="ARBA" id="ARBA00022723"/>
    </source>
</evidence>
<dbReference type="PROSITE" id="PS50179">
    <property type="entry name" value="VHS"/>
    <property type="match status" value="1"/>
</dbReference>
<dbReference type="Pfam" id="PF01363">
    <property type="entry name" value="FYVE"/>
    <property type="match status" value="1"/>
</dbReference>
<dbReference type="Pfam" id="PF12210">
    <property type="entry name" value="Hrs_helical"/>
    <property type="match status" value="1"/>
</dbReference>
<evidence type="ECO:0000256" key="2">
    <source>
        <dbReference type="ARBA" id="ARBA00015450"/>
    </source>
</evidence>
<evidence type="ECO:0000259" key="11">
    <source>
        <dbReference type="PROSITE" id="PS50178"/>
    </source>
</evidence>
<dbReference type="GO" id="GO:0032456">
    <property type="term" value="P:endocytic recycling"/>
    <property type="evidence" value="ECO:0007669"/>
    <property type="project" value="TreeGrafter"/>
</dbReference>
<dbReference type="GO" id="GO:0035091">
    <property type="term" value="F:phosphatidylinositol binding"/>
    <property type="evidence" value="ECO:0007669"/>
    <property type="project" value="InterPro"/>
</dbReference>
<comment type="subcellular location">
    <subcellularLocation>
        <location evidence="1">Cytoplasm</location>
    </subcellularLocation>
</comment>
<keyword evidence="14" id="KW-1185">Reference proteome</keyword>
<dbReference type="WBParaSite" id="TCNE_0000599101-mRNA-1">
    <property type="protein sequence ID" value="TCNE_0000599101-mRNA-1"/>
    <property type="gene ID" value="TCNE_0000599101"/>
</dbReference>
<feature type="compositionally biased region" description="Basic and acidic residues" evidence="10">
    <location>
        <begin position="269"/>
        <end position="291"/>
    </location>
</feature>
<dbReference type="EMBL" id="UYWY01019421">
    <property type="protein sequence ID" value="VDM37264.1"/>
    <property type="molecule type" value="Genomic_DNA"/>
</dbReference>
<evidence type="ECO:0000256" key="8">
    <source>
        <dbReference type="PROSITE-ProRule" id="PRU00091"/>
    </source>
</evidence>
<dbReference type="SMART" id="SM00064">
    <property type="entry name" value="FYVE"/>
    <property type="match status" value="1"/>
</dbReference>
<evidence type="ECO:0000313" key="15">
    <source>
        <dbReference type="WBParaSite" id="TCNE_0000599101-mRNA-1"/>
    </source>
</evidence>
<feature type="coiled-coil region" evidence="9">
    <location>
        <begin position="536"/>
        <end position="586"/>
    </location>
</feature>
<evidence type="ECO:0000256" key="3">
    <source>
        <dbReference type="ARBA" id="ARBA00022490"/>
    </source>
</evidence>
<dbReference type="GO" id="GO:0005769">
    <property type="term" value="C:early endosome"/>
    <property type="evidence" value="ECO:0007669"/>
    <property type="project" value="TreeGrafter"/>
</dbReference>
<dbReference type="PANTHER" id="PTHR46275:SF1">
    <property type="entry name" value="HEPATOCYTE GROWTH FACTOR-REGULATED TYROSINE KINASE SUBSTRATE"/>
    <property type="match status" value="1"/>
</dbReference>
<reference evidence="13 14" key="2">
    <citation type="submission" date="2018-11" db="EMBL/GenBank/DDBJ databases">
        <authorList>
            <consortium name="Pathogen Informatics"/>
        </authorList>
    </citation>
    <scope>NUCLEOTIDE SEQUENCE [LARGE SCALE GENOMIC DNA]</scope>
</reference>
<dbReference type="Gene3D" id="1.20.5.1940">
    <property type="match status" value="1"/>
</dbReference>
<evidence type="ECO:0000256" key="4">
    <source>
        <dbReference type="ARBA" id="ARBA00022553"/>
    </source>
</evidence>
<keyword evidence="6 8" id="KW-0863">Zinc-finger</keyword>
<proteinExistence type="predicted"/>
<keyword evidence="7" id="KW-0862">Zinc</keyword>
<keyword evidence="5" id="KW-0479">Metal-binding</keyword>
<dbReference type="GO" id="GO:0008270">
    <property type="term" value="F:zinc ion binding"/>
    <property type="evidence" value="ECO:0007669"/>
    <property type="project" value="UniProtKB-KW"/>
</dbReference>
<dbReference type="Pfam" id="PF00790">
    <property type="entry name" value="VHS"/>
    <property type="match status" value="1"/>
</dbReference>
<sequence length="920" mass="102363">MVEAFSLSSRNKCKYVSSGFYGCLNVAKSFICHNWFQREKATDSTLIDPNWDAIIECVDMIRGGEAPVKAAVASIRRRYHNENPHVAHHALLVLEACMKNCGNKFHAEVATKEFMEDLKNLSLDSTPDKVKSKILELLQCWAMAFKNKPEYKIVVDTHNLMKLAGFEFPEVAEAEAMFVAESAPEWADGEECYRCRTSFGIITRKHHCRACGQIFCDKCSSKQSYLPQYGIEKQVRVCDGCYEKTPSGKTKSPSEVQSSTISGQSTSAKADKPLPVDAKKTAEQRARELKQAEEDELNLALAISQSEAEAQEQERQRRLYQLYNGTEAVGALTTQVEASSNTNETQSSTNNETFIYKGAATTKRAESESAAVSSREADVDPELARYLNRDYWQQRKNEQKNTAAGESHMAECRKTPTPTAPPPSEPSITRHDATMDSGGALSVASTTKQLDGNVTPTPQFTSAEEEETAETMEFCRQLKEQVTVMDNRIRSNIARNRSIVNDTAIQSLFIRLTEMHAQVMARMNKLEDRRNYFESLQDHLAHIQEARQAVNALREDYERRKQERAVEEQRLRQQEMQQKVDLMRQKKHELLLHQRHLALLRFQQQEQELQMRRMQQAQHGAVQQPSCYYTAQPGMPPGYVNSTTTALNPSGVVQQPYYADGIQPYAAQQYGYPTSTYVDPNQQRQLAPPLGQVSQATPQIQQSVPQVSQPVPQVPQVAAQISQPVQQVGYPAQYLGQSLPAQDATVANDQKTMPISSQPPMHSVSSTGATCNGTAHLTMSSSDPTLGNAYNGNIAHQSYMFQQGIAQIPAPPQVAAASTKQQYTVPASLPTANPQYHQYPIVQNQPCPTYQAANATGVYVPQPLAQSGVQGEHQQQYPNAGEGYYQGVAVAQPVASGPNSNYLDPTQRSQPAEDLLISFD</sequence>
<evidence type="ECO:0000259" key="12">
    <source>
        <dbReference type="PROSITE" id="PS50179"/>
    </source>
</evidence>
<dbReference type="GO" id="GO:0031623">
    <property type="term" value="P:receptor internalization"/>
    <property type="evidence" value="ECO:0007669"/>
    <property type="project" value="TreeGrafter"/>
</dbReference>
<reference evidence="15" key="1">
    <citation type="submission" date="2016-06" db="UniProtKB">
        <authorList>
            <consortium name="WormBaseParasite"/>
        </authorList>
    </citation>
    <scope>IDENTIFICATION</scope>
</reference>
<dbReference type="InterPro" id="IPR011011">
    <property type="entry name" value="Znf_FYVE_PHD"/>
</dbReference>
<feature type="compositionally biased region" description="Polar residues" evidence="10">
    <location>
        <begin position="247"/>
        <end position="268"/>
    </location>
</feature>
<organism evidence="14 15">
    <name type="scientific">Toxocara canis</name>
    <name type="common">Canine roundworm</name>
    <dbReference type="NCBI Taxonomy" id="6265"/>
    <lineage>
        <taxon>Eukaryota</taxon>
        <taxon>Metazoa</taxon>
        <taxon>Ecdysozoa</taxon>
        <taxon>Nematoda</taxon>
        <taxon>Chromadorea</taxon>
        <taxon>Rhabditida</taxon>
        <taxon>Spirurina</taxon>
        <taxon>Ascaridomorpha</taxon>
        <taxon>Ascaridoidea</taxon>
        <taxon>Toxocaridae</taxon>
        <taxon>Toxocara</taxon>
    </lineage>
</organism>
<dbReference type="CDD" id="cd03569">
    <property type="entry name" value="VHS_Hrs"/>
    <property type="match status" value="1"/>
</dbReference>
<keyword evidence="3" id="KW-0963">Cytoplasm</keyword>
<dbReference type="InterPro" id="IPR013083">
    <property type="entry name" value="Znf_RING/FYVE/PHD"/>
</dbReference>
<dbReference type="SMART" id="SM00288">
    <property type="entry name" value="VHS"/>
    <property type="match status" value="1"/>
</dbReference>
<dbReference type="InterPro" id="IPR000306">
    <property type="entry name" value="Znf_FYVE"/>
</dbReference>
<evidence type="ECO:0000256" key="10">
    <source>
        <dbReference type="SAM" id="MobiDB-lite"/>
    </source>
</evidence>
<dbReference type="Gene3D" id="1.25.40.90">
    <property type="match status" value="1"/>
</dbReference>
<keyword evidence="4" id="KW-0597">Phosphoprotein</keyword>
<dbReference type="SUPFAM" id="SSF48464">
    <property type="entry name" value="ENTH/VHS domain"/>
    <property type="match status" value="1"/>
</dbReference>
<dbReference type="CDD" id="cd15720">
    <property type="entry name" value="FYVE_Hrs"/>
    <property type="match status" value="1"/>
</dbReference>
<dbReference type="InterPro" id="IPR017073">
    <property type="entry name" value="HGS/VPS27"/>
</dbReference>
<evidence type="ECO:0000256" key="6">
    <source>
        <dbReference type="ARBA" id="ARBA00022771"/>
    </source>
</evidence>
<feature type="region of interest" description="Disordered" evidence="10">
    <location>
        <begin position="396"/>
        <end position="467"/>
    </location>
</feature>
<evidence type="ECO:0000256" key="1">
    <source>
        <dbReference type="ARBA" id="ARBA00004496"/>
    </source>
</evidence>
<feature type="region of interest" description="Disordered" evidence="10">
    <location>
        <begin position="245"/>
        <end position="291"/>
    </location>
</feature>
<evidence type="ECO:0000313" key="13">
    <source>
        <dbReference type="EMBL" id="VDM37264.1"/>
    </source>
</evidence>
<dbReference type="CDD" id="cd21387">
    <property type="entry name" value="GAT_Hrs"/>
    <property type="match status" value="1"/>
</dbReference>
<dbReference type="PANTHER" id="PTHR46275">
    <property type="entry name" value="HEPATOCYTE GROWTH FACTOR-REGULATED TYROSINE KINASE SUBSTRATE"/>
    <property type="match status" value="1"/>
</dbReference>
<evidence type="ECO:0000256" key="9">
    <source>
        <dbReference type="SAM" id="Coils"/>
    </source>
</evidence>
<feature type="domain" description="VHS" evidence="12">
    <location>
        <begin position="41"/>
        <end position="169"/>
    </location>
</feature>
<keyword evidence="9" id="KW-0175">Coiled coil</keyword>
<dbReference type="Gene3D" id="3.30.40.10">
    <property type="entry name" value="Zinc/RING finger domain, C3HC4 (zinc finger)"/>
    <property type="match status" value="1"/>
</dbReference>
<accession>A0A183UBX1</accession>
<feature type="compositionally biased region" description="Polar residues" evidence="10">
    <location>
        <begin position="897"/>
        <end position="910"/>
    </location>
</feature>
<feature type="compositionally biased region" description="Polar residues" evidence="10">
    <location>
        <begin position="443"/>
        <end position="462"/>
    </location>
</feature>
<dbReference type="InterPro" id="IPR024641">
    <property type="entry name" value="HRS_helical"/>
</dbReference>
<dbReference type="SUPFAM" id="SSF57903">
    <property type="entry name" value="FYVE/PHD zinc finger"/>
    <property type="match status" value="1"/>
</dbReference>
<dbReference type="InterPro" id="IPR017455">
    <property type="entry name" value="Znf_FYVE-rel"/>
</dbReference>
<dbReference type="AlphaFoldDB" id="A0A183UBX1"/>
<evidence type="ECO:0000256" key="7">
    <source>
        <dbReference type="ARBA" id="ARBA00022833"/>
    </source>
</evidence>
<dbReference type="InterPro" id="IPR002014">
    <property type="entry name" value="VHS_dom"/>
</dbReference>
<feature type="region of interest" description="Disordered" evidence="10">
    <location>
        <begin position="895"/>
        <end position="920"/>
    </location>
</feature>
<dbReference type="PROSITE" id="PS50178">
    <property type="entry name" value="ZF_FYVE"/>
    <property type="match status" value="1"/>
</dbReference>